<dbReference type="CDD" id="cd01298">
    <property type="entry name" value="ATZ_TRZ_like"/>
    <property type="match status" value="1"/>
</dbReference>
<evidence type="ECO:0000313" key="6">
    <source>
        <dbReference type="Proteomes" id="UP000636793"/>
    </source>
</evidence>
<dbReference type="GO" id="GO:0019239">
    <property type="term" value="F:deaminase activity"/>
    <property type="evidence" value="ECO:0007669"/>
    <property type="project" value="UniProtKB-ARBA"/>
</dbReference>
<evidence type="ECO:0000256" key="1">
    <source>
        <dbReference type="ARBA" id="ARBA00022723"/>
    </source>
</evidence>
<reference evidence="5" key="2">
    <citation type="submission" date="2020-09" db="EMBL/GenBank/DDBJ databases">
        <authorList>
            <person name="Sun Q."/>
            <person name="Zhou Y."/>
        </authorList>
    </citation>
    <scope>NUCLEOTIDE SEQUENCE</scope>
    <source>
        <strain evidence="5">CGMCC 1.15085</strain>
    </source>
</reference>
<keyword evidence="1" id="KW-0479">Metal-binding</keyword>
<keyword evidence="6" id="KW-1185">Reference proteome</keyword>
<dbReference type="InterPro" id="IPR032466">
    <property type="entry name" value="Metal_Hydrolase"/>
</dbReference>
<gene>
    <name evidence="5" type="ORF">GCM10011492_08480</name>
</gene>
<dbReference type="GO" id="GO:0046872">
    <property type="term" value="F:metal ion binding"/>
    <property type="evidence" value="ECO:0007669"/>
    <property type="project" value="UniProtKB-KW"/>
</dbReference>
<keyword evidence="2" id="KW-0378">Hydrolase</keyword>
<proteinExistence type="predicted"/>
<dbReference type="SUPFAM" id="SSF51556">
    <property type="entry name" value="Metallo-dependent hydrolases"/>
    <property type="match status" value="1"/>
</dbReference>
<evidence type="ECO:0000259" key="4">
    <source>
        <dbReference type="Pfam" id="PF01979"/>
    </source>
</evidence>
<reference evidence="5" key="1">
    <citation type="journal article" date="2014" name="Int. J. Syst. Evol. Microbiol.">
        <title>Complete genome sequence of Corynebacterium casei LMG S-19264T (=DSM 44701T), isolated from a smear-ripened cheese.</title>
        <authorList>
            <consortium name="US DOE Joint Genome Institute (JGI-PGF)"/>
            <person name="Walter F."/>
            <person name="Albersmeier A."/>
            <person name="Kalinowski J."/>
            <person name="Ruckert C."/>
        </authorList>
    </citation>
    <scope>NUCLEOTIDE SEQUENCE</scope>
    <source>
        <strain evidence="5">CGMCC 1.15085</strain>
    </source>
</reference>
<evidence type="ECO:0000256" key="3">
    <source>
        <dbReference type="ARBA" id="ARBA00022833"/>
    </source>
</evidence>
<name>A0A916SZ05_9MICO</name>
<dbReference type="FunFam" id="3.20.20.140:FF:000014">
    <property type="entry name" value="5-methylthioadenosine/S-adenosylhomocysteine deaminase"/>
    <property type="match status" value="1"/>
</dbReference>
<dbReference type="RefSeq" id="WP_188835658.1">
    <property type="nucleotide sequence ID" value="NZ_BMHI01000001.1"/>
</dbReference>
<feature type="domain" description="Amidohydrolase-related" evidence="4">
    <location>
        <begin position="57"/>
        <end position="389"/>
    </location>
</feature>
<dbReference type="SUPFAM" id="SSF51338">
    <property type="entry name" value="Composite domain of metallo-dependent hydrolases"/>
    <property type="match status" value="1"/>
</dbReference>
<dbReference type="Pfam" id="PF01979">
    <property type="entry name" value="Amidohydro_1"/>
    <property type="match status" value="1"/>
</dbReference>
<dbReference type="GO" id="GO:0016814">
    <property type="term" value="F:hydrolase activity, acting on carbon-nitrogen (but not peptide) bonds, in cyclic amidines"/>
    <property type="evidence" value="ECO:0007669"/>
    <property type="project" value="UniProtKB-ARBA"/>
</dbReference>
<dbReference type="AlphaFoldDB" id="A0A916SZ05"/>
<dbReference type="Gene3D" id="2.30.40.10">
    <property type="entry name" value="Urease, subunit C, domain 1"/>
    <property type="match status" value="1"/>
</dbReference>
<organism evidence="5 6">
    <name type="scientific">Flexivirga endophytica</name>
    <dbReference type="NCBI Taxonomy" id="1849103"/>
    <lineage>
        <taxon>Bacteria</taxon>
        <taxon>Bacillati</taxon>
        <taxon>Actinomycetota</taxon>
        <taxon>Actinomycetes</taxon>
        <taxon>Micrococcales</taxon>
        <taxon>Dermacoccaceae</taxon>
        <taxon>Flexivirga</taxon>
    </lineage>
</organism>
<evidence type="ECO:0000313" key="5">
    <source>
        <dbReference type="EMBL" id="GGB20835.1"/>
    </source>
</evidence>
<dbReference type="InterPro" id="IPR050287">
    <property type="entry name" value="MTA/SAH_deaminase"/>
</dbReference>
<keyword evidence="3" id="KW-0862">Zinc</keyword>
<evidence type="ECO:0000256" key="2">
    <source>
        <dbReference type="ARBA" id="ARBA00022801"/>
    </source>
</evidence>
<comment type="caution">
    <text evidence="5">The sequence shown here is derived from an EMBL/GenBank/DDBJ whole genome shotgun (WGS) entry which is preliminary data.</text>
</comment>
<dbReference type="PANTHER" id="PTHR43794">
    <property type="entry name" value="AMINOHYDROLASE SSNA-RELATED"/>
    <property type="match status" value="1"/>
</dbReference>
<sequence length="454" mass="47599">MSITVIDGCTVVTMDADRTEHDVGHMVIDGSRIRSVSPGPYVPTREEVQIVNGAGCVLTPGLVNTHHHLYQWATRGYAVDATLFEWLTALYPVWGNIDEQIVGQAAAAGIGKLALSGCTTVMDHHYVFPRDGGDVLGAEIAAAGDIGVRFFATRGSMDLGRSDGGLPPDHVVESIDEILQATSAAIDTHHDASPGALVRVGVAPCSPFSVTTDLLREAAALARDRGVRLHTHLAETLDEDDYCREHFRLAPLDYMESVGWLGDDVWFAHGIHFDDRAIQTLARTGTGVAHCPSSNARLGAGVCRTSDLLAAGAPVGLGVDGAASNEATSLLEEARHALLFARAVGGPTALGVRQALEAATIGGARLLGWEDQIGSLEPGKQADLCLWRMDTLAHAGIADPVAGLVLGSPPPLDLAMVAGRPVVRDGHLSRADEHLLAQGAAHASARVSVPVLSG</sequence>
<dbReference type="Gene3D" id="3.20.20.140">
    <property type="entry name" value="Metal-dependent hydrolases"/>
    <property type="match status" value="1"/>
</dbReference>
<dbReference type="Proteomes" id="UP000636793">
    <property type="component" value="Unassembled WGS sequence"/>
</dbReference>
<protein>
    <submittedName>
        <fullName evidence="5">8-oxoguanine deaminase</fullName>
    </submittedName>
</protein>
<dbReference type="InterPro" id="IPR006680">
    <property type="entry name" value="Amidohydro-rel"/>
</dbReference>
<dbReference type="InterPro" id="IPR011059">
    <property type="entry name" value="Metal-dep_hydrolase_composite"/>
</dbReference>
<dbReference type="EMBL" id="BMHI01000001">
    <property type="protein sequence ID" value="GGB20835.1"/>
    <property type="molecule type" value="Genomic_DNA"/>
</dbReference>
<accession>A0A916SZ05</accession>
<dbReference type="NCBIfam" id="NF006055">
    <property type="entry name" value="PRK08203.1"/>
    <property type="match status" value="1"/>
</dbReference>
<dbReference type="PANTHER" id="PTHR43794:SF11">
    <property type="entry name" value="AMIDOHYDROLASE-RELATED DOMAIN-CONTAINING PROTEIN"/>
    <property type="match status" value="1"/>
</dbReference>